<dbReference type="EC" id="4.1.2.4" evidence="7"/>
<dbReference type="KEGG" id="sze:AW14_11120"/>
<dbReference type="SMART" id="SM01133">
    <property type="entry name" value="DeoC"/>
    <property type="match status" value="1"/>
</dbReference>
<dbReference type="RefSeq" id="WP_044638816.1">
    <property type="nucleotide sequence ID" value="NZ_CP007202.1"/>
</dbReference>
<dbReference type="InterPro" id="IPR028581">
    <property type="entry name" value="DeoC_typeI"/>
</dbReference>
<dbReference type="HAMAP" id="MF_00114">
    <property type="entry name" value="DeoC_type1"/>
    <property type="match status" value="1"/>
</dbReference>
<evidence type="ECO:0000313" key="8">
    <source>
        <dbReference type="EMBL" id="AJR04110.1"/>
    </source>
</evidence>
<comment type="similarity">
    <text evidence="1 7">Belongs to the DeoC/FbaB aldolase family. DeoC type 1 subfamily.</text>
</comment>
<accession>A0A0C5WMJ4</accession>
<dbReference type="AlphaFoldDB" id="A0A0C5WMJ4"/>
<dbReference type="PANTHER" id="PTHR10889:SF1">
    <property type="entry name" value="DEOXYRIBOSE-PHOSPHATE ALDOLASE"/>
    <property type="match status" value="1"/>
</dbReference>
<protein>
    <recommendedName>
        <fullName evidence="7">Deoxyribose-phosphate aldolase</fullName>
        <shortName evidence="7">DERA</shortName>
        <ecNumber evidence="7">4.1.2.4</ecNumber>
    </recommendedName>
    <alternativeName>
        <fullName evidence="7">2-deoxy-D-ribose 5-phosphate aldolase</fullName>
    </alternativeName>
    <alternativeName>
        <fullName evidence="7">Phosphodeoxyriboaldolase</fullName>
        <shortName evidence="7">Deoxyriboaldolase</shortName>
    </alternativeName>
</protein>
<evidence type="ECO:0000313" key="9">
    <source>
        <dbReference type="Proteomes" id="UP000032229"/>
    </source>
</evidence>
<evidence type="ECO:0000256" key="1">
    <source>
        <dbReference type="ARBA" id="ARBA00010936"/>
    </source>
</evidence>
<gene>
    <name evidence="7" type="primary">deoC</name>
    <name evidence="8" type="ORF">AW14_11120</name>
</gene>
<evidence type="ECO:0000256" key="2">
    <source>
        <dbReference type="ARBA" id="ARBA00022490"/>
    </source>
</evidence>
<keyword evidence="3 7" id="KW-0456">Lyase</keyword>
<comment type="catalytic activity">
    <reaction evidence="5 7">
        <text>2-deoxy-D-ribose 5-phosphate = D-glyceraldehyde 3-phosphate + acetaldehyde</text>
        <dbReference type="Rhea" id="RHEA:12821"/>
        <dbReference type="ChEBI" id="CHEBI:15343"/>
        <dbReference type="ChEBI" id="CHEBI:59776"/>
        <dbReference type="ChEBI" id="CHEBI:62877"/>
        <dbReference type="EC" id="4.1.2.4"/>
    </reaction>
</comment>
<dbReference type="Gene3D" id="3.20.20.70">
    <property type="entry name" value="Aldolase class I"/>
    <property type="match status" value="1"/>
</dbReference>
<dbReference type="SUPFAM" id="SSF51569">
    <property type="entry name" value="Aldolase"/>
    <property type="match status" value="1"/>
</dbReference>
<dbReference type="EMBL" id="CP007202">
    <property type="protein sequence ID" value="AJR04110.1"/>
    <property type="molecule type" value="Genomic_DNA"/>
</dbReference>
<dbReference type="PANTHER" id="PTHR10889">
    <property type="entry name" value="DEOXYRIBOSE-PHOSPHATE ALDOLASE"/>
    <property type="match status" value="1"/>
</dbReference>
<reference evidence="8 9" key="1">
    <citation type="submission" date="2014-02" db="EMBL/GenBank/DDBJ databases">
        <authorList>
            <person name="Young C.-C."/>
            <person name="Hameed A."/>
            <person name="Huang H.-C."/>
            <person name="Shahina M."/>
        </authorList>
    </citation>
    <scope>NUCLEOTIDE SEQUENCE [LARGE SCALE GENOMIC DNA]</scope>
    <source>
        <strain evidence="8 9">CC-SAMT-1</strain>
    </source>
</reference>
<evidence type="ECO:0000256" key="7">
    <source>
        <dbReference type="HAMAP-Rule" id="MF_00114"/>
    </source>
</evidence>
<feature type="active site" description="Schiff-base intermediate with acetaldehyde" evidence="7">
    <location>
        <position position="152"/>
    </location>
</feature>
<evidence type="ECO:0000256" key="3">
    <source>
        <dbReference type="ARBA" id="ARBA00023239"/>
    </source>
</evidence>
<dbReference type="GO" id="GO:0005737">
    <property type="term" value="C:cytoplasm"/>
    <property type="evidence" value="ECO:0007669"/>
    <property type="project" value="UniProtKB-SubCell"/>
</dbReference>
<dbReference type="UniPathway" id="UPA00002">
    <property type="reaction ID" value="UER00468"/>
</dbReference>
<dbReference type="STRING" id="1454006.AW14_11120"/>
<dbReference type="GO" id="GO:0016052">
    <property type="term" value="P:carbohydrate catabolic process"/>
    <property type="evidence" value="ECO:0007669"/>
    <property type="project" value="TreeGrafter"/>
</dbReference>
<dbReference type="NCBIfam" id="TIGR00126">
    <property type="entry name" value="deoC"/>
    <property type="match status" value="1"/>
</dbReference>
<dbReference type="HOGENOM" id="CLU_053595_0_2_10"/>
<evidence type="ECO:0000256" key="6">
    <source>
        <dbReference type="ARBA" id="ARBA00056337"/>
    </source>
</evidence>
<dbReference type="Proteomes" id="UP000032229">
    <property type="component" value="Chromosome"/>
</dbReference>
<dbReference type="FunFam" id="3.20.20.70:FF:000044">
    <property type="entry name" value="Deoxyribose-phosphate aldolase"/>
    <property type="match status" value="1"/>
</dbReference>
<keyword evidence="4 7" id="KW-0704">Schiff base</keyword>
<dbReference type="InterPro" id="IPR002915">
    <property type="entry name" value="DeoC/FbaB/LacD_aldolase"/>
</dbReference>
<dbReference type="GO" id="GO:0006018">
    <property type="term" value="P:2-deoxyribose 1-phosphate catabolic process"/>
    <property type="evidence" value="ECO:0007669"/>
    <property type="project" value="UniProtKB-UniRule"/>
</dbReference>
<keyword evidence="9" id="KW-1185">Reference proteome</keyword>
<organism evidence="8 9">
    <name type="scientific">Siansivirga zeaxanthinifaciens CC-SAMT-1</name>
    <dbReference type="NCBI Taxonomy" id="1454006"/>
    <lineage>
        <taxon>Bacteria</taxon>
        <taxon>Pseudomonadati</taxon>
        <taxon>Bacteroidota</taxon>
        <taxon>Flavobacteriia</taxon>
        <taxon>Flavobacteriales</taxon>
        <taxon>Flavobacteriaceae</taxon>
        <taxon>Siansivirga</taxon>
    </lineage>
</organism>
<dbReference type="GO" id="GO:0004139">
    <property type="term" value="F:deoxyribose-phosphate aldolase activity"/>
    <property type="evidence" value="ECO:0007669"/>
    <property type="project" value="UniProtKB-UniRule"/>
</dbReference>
<proteinExistence type="inferred from homology"/>
<dbReference type="InterPro" id="IPR011343">
    <property type="entry name" value="DeoC"/>
</dbReference>
<dbReference type="InterPro" id="IPR013785">
    <property type="entry name" value="Aldolase_TIM"/>
</dbReference>
<keyword evidence="2 7" id="KW-0963">Cytoplasm</keyword>
<sequence length="223" mass="24285">MKHLSSYIDHTNLKASATKEDIITLCEEAKKYKFQTVCINSCYIKLAKILLKDSPVKICTVIGFPLGAMSTASKVYETRQSLFDGADEIDMVINIGYLKSKEFTAVKNDIKSVKNCLPNNILKVILETCYLDESEIIKASELAIEAGADYLKTSTGFGTAGATLAHVKLMKHIANNQCKIKASGGIKDFKTAIEYIHAGADRLGTSSGISIVTGKKANSDKNY</sequence>
<feature type="active site" description="Proton donor/acceptor" evidence="7">
    <location>
        <position position="181"/>
    </location>
</feature>
<dbReference type="CDD" id="cd00959">
    <property type="entry name" value="DeoC"/>
    <property type="match status" value="1"/>
</dbReference>
<comment type="pathway">
    <text evidence="7">Carbohydrate degradation; 2-deoxy-D-ribose 1-phosphate degradation; D-glyceraldehyde 3-phosphate and acetaldehyde from 2-deoxy-alpha-D-ribose 1-phosphate: step 2/2.</text>
</comment>
<dbReference type="GO" id="GO:0009264">
    <property type="term" value="P:deoxyribonucleotide catabolic process"/>
    <property type="evidence" value="ECO:0007669"/>
    <property type="project" value="UniProtKB-UniRule"/>
</dbReference>
<dbReference type="OrthoDB" id="9778711at2"/>
<feature type="active site" description="Proton donor/acceptor" evidence="7">
    <location>
        <position position="90"/>
    </location>
</feature>
<dbReference type="Pfam" id="PF01791">
    <property type="entry name" value="DeoC"/>
    <property type="match status" value="1"/>
</dbReference>
<dbReference type="PATRIC" id="fig|1454006.5.peg.2204"/>
<comment type="function">
    <text evidence="6 7">Catalyzes a reversible aldol reaction between acetaldehyde and D-glyceraldehyde 3-phosphate to generate 2-deoxy-D-ribose 5-phosphate.</text>
</comment>
<evidence type="ECO:0000256" key="4">
    <source>
        <dbReference type="ARBA" id="ARBA00023270"/>
    </source>
</evidence>
<dbReference type="PIRSF" id="PIRSF001357">
    <property type="entry name" value="DeoC"/>
    <property type="match status" value="1"/>
</dbReference>
<name>A0A0C5WMJ4_9FLAO</name>
<evidence type="ECO:0000256" key="5">
    <source>
        <dbReference type="ARBA" id="ARBA00048791"/>
    </source>
</evidence>
<comment type="subcellular location">
    <subcellularLocation>
        <location evidence="7">Cytoplasm</location>
    </subcellularLocation>
</comment>